<accession>A0AB39M312</accession>
<reference evidence="2" key="1">
    <citation type="submission" date="2024-07" db="EMBL/GenBank/DDBJ databases">
        <authorList>
            <person name="Yu S.T."/>
        </authorList>
    </citation>
    <scope>NUCLEOTIDE SEQUENCE</scope>
    <source>
        <strain evidence="2">R08</strain>
    </source>
</reference>
<feature type="compositionally biased region" description="Basic and acidic residues" evidence="1">
    <location>
        <begin position="45"/>
        <end position="57"/>
    </location>
</feature>
<name>A0AB39M312_9ACTN</name>
<dbReference type="EMBL" id="CP163431">
    <property type="protein sequence ID" value="XDQ00260.1"/>
    <property type="molecule type" value="Genomic_DNA"/>
</dbReference>
<gene>
    <name evidence="2" type="ORF">AB5J58_08745</name>
</gene>
<feature type="region of interest" description="Disordered" evidence="1">
    <location>
        <begin position="1"/>
        <end position="57"/>
    </location>
</feature>
<evidence type="ECO:0008006" key="3">
    <source>
        <dbReference type="Google" id="ProtNLM"/>
    </source>
</evidence>
<proteinExistence type="predicted"/>
<protein>
    <recommendedName>
        <fullName evidence="3">Small hydrophilic protein</fullName>
    </recommendedName>
</protein>
<dbReference type="AlphaFoldDB" id="A0AB39M312"/>
<evidence type="ECO:0000313" key="2">
    <source>
        <dbReference type="EMBL" id="XDQ00260.1"/>
    </source>
</evidence>
<sequence length="57" mass="6359">MAKNRKNNRDQQKSSAPDRAAEQSGSTSAQDQAEQRISQATPGDMARKSREKRFGHN</sequence>
<dbReference type="RefSeq" id="WP_328831999.1">
    <property type="nucleotide sequence ID" value="NZ_CP163431.1"/>
</dbReference>
<evidence type="ECO:0000256" key="1">
    <source>
        <dbReference type="SAM" id="MobiDB-lite"/>
    </source>
</evidence>
<organism evidence="2">
    <name type="scientific">Streptomyces sp. R08</name>
    <dbReference type="NCBI Taxonomy" id="3238624"/>
    <lineage>
        <taxon>Bacteria</taxon>
        <taxon>Bacillati</taxon>
        <taxon>Actinomycetota</taxon>
        <taxon>Actinomycetes</taxon>
        <taxon>Kitasatosporales</taxon>
        <taxon>Streptomycetaceae</taxon>
        <taxon>Streptomyces</taxon>
    </lineage>
</organism>
<feature type="compositionally biased region" description="Polar residues" evidence="1">
    <location>
        <begin position="23"/>
        <end position="41"/>
    </location>
</feature>